<accession>A0A0N9UEK1</accession>
<dbReference type="OrthoDB" id="5400913at2"/>
<sequence length="788" mass="79236">MASLARLARLGALLLIAAGAGAPAMAQRVIVNPSFESNNPQGAGAANYEIYTNGSVTGWDSASGEIELWDTGFQSVPAYDGSVFAEMNANVPGALYQNICMVNGETIGWTFAHRARSGGPATQTARFQIANGSGTLIQNLATQASTTANQVWNVNTGTATYSGASGVQRVQFITTDAGSYGNFLDDIRITLNPFIELSTATASGVESIASANLPGLVVSGTLFSARTVNVSITGGTATRGTDYTTPGGGATFTVTIPAGTYQNVTVPLGIQIIDDTVTEGSETIQIALNTGTGYTVSSTSSCGGTPRTASTYTITDNDSPVVLAKSWTNGIAGDAVGLSISGGLVPVAGSSTVGGSATNASTVAVAGTTLTLTESFTTGSAANYTSSIECRRNSDNAVVATGGSGLSRTVTMPSGTSLTCTFTNSRKSATLVVRKTWVNAQTTNAVTVASDGFVNDATLSSVANSANETDTNAAVTVYAAESGALTESWTVGNGANYAQALACTGNTTALAGNMLTVNPADTAIVCTFTNSRIAQQFRLAKTWSGATVGHTAAATTSGGTANASFSSTAPTATNGTQVTMRAGDVVNLPAESWGGGAVAALYNATVECTGGSPLASGATGRTLTIQPSTTATVCTYTNAYVLPLAIAKTSVAYSDPVNGTTNPKLIPGGFADYSITVTAPSGTAPTSNSVVVTDAIPANLALFVGTYAPGPGPIGFTAGSSGLTYSFTSLASGSDDLSFSSDGGSTWTYTPVADANGVDTNVTHVRVNPKGSMAPGSSFTINLRAMVE</sequence>
<evidence type="ECO:0000256" key="3">
    <source>
        <dbReference type="ARBA" id="ARBA00022837"/>
    </source>
</evidence>
<name>A0A0N9UEK1_SPHMC</name>
<dbReference type="PATRIC" id="fig|33050.5.peg.3696"/>
<reference evidence="6 7" key="1">
    <citation type="journal article" date="2015" name="Genome Announc.">
        <title>Complete Genome Sequence of Polypropylene Glycol- and Polyethylene Glycol-Degrading Sphingopyxis macrogoltabida Strain EY-1.</title>
        <authorList>
            <person name="Ohtsubo Y."/>
            <person name="Nagata Y."/>
            <person name="Numata M."/>
            <person name="Tsuchikane K."/>
            <person name="Hosoyama A."/>
            <person name="Yamazoe A."/>
            <person name="Tsuda M."/>
            <person name="Fujita N."/>
            <person name="Kawai F."/>
        </authorList>
    </citation>
    <scope>NUCLEOTIDE SEQUENCE [LARGE SCALE GENOMIC DNA]</scope>
    <source>
        <strain evidence="6 7">EY-1</strain>
    </source>
</reference>
<keyword evidence="1 4" id="KW-0732">Signal</keyword>
<dbReference type="Pfam" id="PF03160">
    <property type="entry name" value="Calx-beta"/>
    <property type="match status" value="1"/>
</dbReference>
<dbReference type="KEGG" id="smag:AN936_17820"/>
<dbReference type="InterPro" id="IPR038081">
    <property type="entry name" value="CalX-like_sf"/>
</dbReference>
<proteinExistence type="predicted"/>
<keyword evidence="3" id="KW-0106">Calcium</keyword>
<dbReference type="Gene3D" id="2.60.40.2030">
    <property type="match status" value="1"/>
</dbReference>
<protein>
    <recommendedName>
        <fullName evidence="5">Calx-beta domain-containing protein</fullName>
    </recommendedName>
</protein>
<evidence type="ECO:0000313" key="6">
    <source>
        <dbReference type="EMBL" id="ALH82146.1"/>
    </source>
</evidence>
<feature type="signal peptide" evidence="4">
    <location>
        <begin position="1"/>
        <end position="26"/>
    </location>
</feature>
<keyword evidence="2" id="KW-0677">Repeat</keyword>
<dbReference type="AlphaFoldDB" id="A0A0N9UEK1"/>
<dbReference type="Proteomes" id="UP000058074">
    <property type="component" value="Chromosome"/>
</dbReference>
<dbReference type="GO" id="GO:0016020">
    <property type="term" value="C:membrane"/>
    <property type="evidence" value="ECO:0007669"/>
    <property type="project" value="InterPro"/>
</dbReference>
<evidence type="ECO:0000259" key="5">
    <source>
        <dbReference type="Pfam" id="PF03160"/>
    </source>
</evidence>
<dbReference type="InterPro" id="IPR003644">
    <property type="entry name" value="Calx_beta"/>
</dbReference>
<dbReference type="GO" id="GO:0007154">
    <property type="term" value="P:cell communication"/>
    <property type="evidence" value="ECO:0007669"/>
    <property type="project" value="InterPro"/>
</dbReference>
<evidence type="ECO:0000313" key="7">
    <source>
        <dbReference type="Proteomes" id="UP000058074"/>
    </source>
</evidence>
<dbReference type="SUPFAM" id="SSF141072">
    <property type="entry name" value="CalX-like"/>
    <property type="match status" value="1"/>
</dbReference>
<dbReference type="RefSeq" id="WP_054589240.1">
    <property type="nucleotide sequence ID" value="NZ_CP012700.1"/>
</dbReference>
<gene>
    <name evidence="6" type="ORF">AN936_17820</name>
</gene>
<evidence type="ECO:0000256" key="4">
    <source>
        <dbReference type="SAM" id="SignalP"/>
    </source>
</evidence>
<feature type="domain" description="Calx-beta" evidence="5">
    <location>
        <begin position="194"/>
        <end position="317"/>
    </location>
</feature>
<feature type="chain" id="PRO_5006038908" description="Calx-beta domain-containing protein" evidence="4">
    <location>
        <begin position="27"/>
        <end position="788"/>
    </location>
</feature>
<evidence type="ECO:0000256" key="2">
    <source>
        <dbReference type="ARBA" id="ARBA00022737"/>
    </source>
</evidence>
<evidence type="ECO:0000256" key="1">
    <source>
        <dbReference type="ARBA" id="ARBA00022729"/>
    </source>
</evidence>
<dbReference type="EMBL" id="CP012700">
    <property type="protein sequence ID" value="ALH82146.1"/>
    <property type="molecule type" value="Genomic_DNA"/>
</dbReference>
<organism evidence="6 7">
    <name type="scientific">Sphingopyxis macrogoltabida</name>
    <name type="common">Sphingomonas macrogoltabidus</name>
    <dbReference type="NCBI Taxonomy" id="33050"/>
    <lineage>
        <taxon>Bacteria</taxon>
        <taxon>Pseudomonadati</taxon>
        <taxon>Pseudomonadota</taxon>
        <taxon>Alphaproteobacteria</taxon>
        <taxon>Sphingomonadales</taxon>
        <taxon>Sphingomonadaceae</taxon>
        <taxon>Sphingopyxis</taxon>
    </lineage>
</organism>